<accession>A0AA39QXI7</accession>
<name>A0AA39QXI7_9LECA</name>
<evidence type="ECO:0000256" key="2">
    <source>
        <dbReference type="SAM" id="MobiDB-lite"/>
    </source>
</evidence>
<reference evidence="3" key="1">
    <citation type="submission" date="2023-03" db="EMBL/GenBank/DDBJ databases">
        <title>Complete genome of Cladonia borealis.</title>
        <authorList>
            <person name="Park H."/>
        </authorList>
    </citation>
    <scope>NUCLEOTIDE SEQUENCE</scope>
    <source>
        <strain evidence="3">ANT050790</strain>
    </source>
</reference>
<dbReference type="AlphaFoldDB" id="A0AA39QXI7"/>
<feature type="coiled-coil region" evidence="1">
    <location>
        <begin position="103"/>
        <end position="137"/>
    </location>
</feature>
<evidence type="ECO:0000313" key="3">
    <source>
        <dbReference type="EMBL" id="KAK0511072.1"/>
    </source>
</evidence>
<sequence length="237" mass="25062">MLLAAKHAVDEMADEANATLTKAEEAFAAWIDKAQKDLDAKKADIVAESQRPKRNVEHAKESFDNFISDLEAQLTSVEQHMNNAIGAAEKDLTDAQADWDGKIDDAEQALSIAEGSLQSAQNSANSLNGDLNRERQAYNEDGFFAKVGKAAVVAGLEAEQGAREAAVGVAEGLVEAARVTVDGPLYHAAQGLVSDAQTGLQSIRGQAPGRLVAQGGVGHKGVRQSGEGHTEHRPKRA</sequence>
<feature type="region of interest" description="Disordered" evidence="2">
    <location>
        <begin position="211"/>
        <end position="237"/>
    </location>
</feature>
<keyword evidence="4" id="KW-1185">Reference proteome</keyword>
<dbReference type="Proteomes" id="UP001166286">
    <property type="component" value="Unassembled WGS sequence"/>
</dbReference>
<comment type="caution">
    <text evidence="3">The sequence shown here is derived from an EMBL/GenBank/DDBJ whole genome shotgun (WGS) entry which is preliminary data.</text>
</comment>
<keyword evidence="1" id="KW-0175">Coiled coil</keyword>
<gene>
    <name evidence="3" type="ORF">JMJ35_006624</name>
</gene>
<protein>
    <submittedName>
        <fullName evidence="3">Uncharacterized protein</fullName>
    </submittedName>
</protein>
<evidence type="ECO:0000256" key="1">
    <source>
        <dbReference type="SAM" id="Coils"/>
    </source>
</evidence>
<evidence type="ECO:0000313" key="4">
    <source>
        <dbReference type="Proteomes" id="UP001166286"/>
    </source>
</evidence>
<organism evidence="3 4">
    <name type="scientific">Cladonia borealis</name>
    <dbReference type="NCBI Taxonomy" id="184061"/>
    <lineage>
        <taxon>Eukaryota</taxon>
        <taxon>Fungi</taxon>
        <taxon>Dikarya</taxon>
        <taxon>Ascomycota</taxon>
        <taxon>Pezizomycotina</taxon>
        <taxon>Lecanoromycetes</taxon>
        <taxon>OSLEUM clade</taxon>
        <taxon>Lecanoromycetidae</taxon>
        <taxon>Lecanorales</taxon>
        <taxon>Lecanorineae</taxon>
        <taxon>Cladoniaceae</taxon>
        <taxon>Cladonia</taxon>
    </lineage>
</organism>
<dbReference type="EMBL" id="JAFEKC020000014">
    <property type="protein sequence ID" value="KAK0511072.1"/>
    <property type="molecule type" value="Genomic_DNA"/>
</dbReference>
<proteinExistence type="predicted"/>